<feature type="region of interest" description="Disordered" evidence="1">
    <location>
        <begin position="571"/>
        <end position="605"/>
    </location>
</feature>
<gene>
    <name evidence="3" type="ORF">EV356DRAFT_339540</name>
</gene>
<feature type="transmembrane region" description="Helical" evidence="2">
    <location>
        <begin position="900"/>
        <end position="921"/>
    </location>
</feature>
<accession>A0A6A6GY00</accession>
<reference evidence="3" key="1">
    <citation type="journal article" date="2020" name="Stud. Mycol.">
        <title>101 Dothideomycetes genomes: a test case for predicting lifestyles and emergence of pathogens.</title>
        <authorList>
            <person name="Haridas S."/>
            <person name="Albert R."/>
            <person name="Binder M."/>
            <person name="Bloem J."/>
            <person name="Labutti K."/>
            <person name="Salamov A."/>
            <person name="Andreopoulos B."/>
            <person name="Baker S."/>
            <person name="Barry K."/>
            <person name="Bills G."/>
            <person name="Bluhm B."/>
            <person name="Cannon C."/>
            <person name="Castanera R."/>
            <person name="Culley D."/>
            <person name="Daum C."/>
            <person name="Ezra D."/>
            <person name="Gonzalez J."/>
            <person name="Henrissat B."/>
            <person name="Kuo A."/>
            <person name="Liang C."/>
            <person name="Lipzen A."/>
            <person name="Lutzoni F."/>
            <person name="Magnuson J."/>
            <person name="Mondo S."/>
            <person name="Nolan M."/>
            <person name="Ohm R."/>
            <person name="Pangilinan J."/>
            <person name="Park H.-J."/>
            <person name="Ramirez L."/>
            <person name="Alfaro M."/>
            <person name="Sun H."/>
            <person name="Tritt A."/>
            <person name="Yoshinaga Y."/>
            <person name="Zwiers L.-H."/>
            <person name="Turgeon B."/>
            <person name="Goodwin S."/>
            <person name="Spatafora J."/>
            <person name="Crous P."/>
            <person name="Grigoriev I."/>
        </authorList>
    </citation>
    <scope>NUCLEOTIDE SEQUENCE</scope>
    <source>
        <strain evidence="3">Tuck. ex Michener</strain>
    </source>
</reference>
<dbReference type="EMBL" id="ML991840">
    <property type="protein sequence ID" value="KAF2230489.1"/>
    <property type="molecule type" value="Genomic_DNA"/>
</dbReference>
<evidence type="ECO:0000256" key="2">
    <source>
        <dbReference type="SAM" id="Phobius"/>
    </source>
</evidence>
<protein>
    <submittedName>
        <fullName evidence="3">Uncharacterized protein</fullName>
    </submittedName>
</protein>
<feature type="compositionally biased region" description="Polar residues" evidence="1">
    <location>
        <begin position="528"/>
        <end position="538"/>
    </location>
</feature>
<proteinExistence type="predicted"/>
<evidence type="ECO:0000256" key="1">
    <source>
        <dbReference type="SAM" id="MobiDB-lite"/>
    </source>
</evidence>
<keyword evidence="2" id="KW-0812">Transmembrane</keyword>
<feature type="compositionally biased region" description="Acidic residues" evidence="1">
    <location>
        <begin position="432"/>
        <end position="447"/>
    </location>
</feature>
<evidence type="ECO:0000313" key="3">
    <source>
        <dbReference type="EMBL" id="KAF2230489.1"/>
    </source>
</evidence>
<name>A0A6A6GY00_VIRVR</name>
<organism evidence="3 4">
    <name type="scientific">Viridothelium virens</name>
    <name type="common">Speckled blister lichen</name>
    <name type="synonym">Trypethelium virens</name>
    <dbReference type="NCBI Taxonomy" id="1048519"/>
    <lineage>
        <taxon>Eukaryota</taxon>
        <taxon>Fungi</taxon>
        <taxon>Dikarya</taxon>
        <taxon>Ascomycota</taxon>
        <taxon>Pezizomycotina</taxon>
        <taxon>Dothideomycetes</taxon>
        <taxon>Dothideomycetes incertae sedis</taxon>
        <taxon>Trypetheliales</taxon>
        <taxon>Trypetheliaceae</taxon>
        <taxon>Viridothelium</taxon>
    </lineage>
</organism>
<evidence type="ECO:0000313" key="4">
    <source>
        <dbReference type="Proteomes" id="UP000800092"/>
    </source>
</evidence>
<keyword evidence="2" id="KW-1133">Transmembrane helix</keyword>
<sequence>MQLIGGTNCGPLNPHALPSTGSGLVYASSCSDLGTSWSASASFWKYDNLSQPFTTQYFTSTYTTTIYGGDFETLCDGHPRPIGSEPSAAVSESTSSYYNYHPLPMSGPYPSPSPVCHVDSTDCSALQAAKPTSSYYAPSPAYNSYCNTGICGACTIFGGTVEMYYAPVTANLSRDMCASSPVGGPLTYTRTDLPDGPANNGSGPSTVSNGYTFYLNSVYISIQEVYAQDACGTPIGSSYPGHILTLASSDVSSARYGTVDSNALLAHIDYLAYPFNYADLNYPIPWSAYSGQSSCHCVYGTADPSIPIESCPCSTIVNSDYRPALVVPPQVRTLDPAWSHCAIPFGGFYDPPHALTAQGSADVPDPIPWPAPEVLTNAPTLVIPHASPTAAPVATVPKPGPQITGDPQPGKAPLPPDSPEKPTGSSDPNGNEGDEASSETDPDTDDTDTSRPQGGDLIVRPPAQNNGGKGDGPGTPTPDSVWGIISAAFSSPGAPSNAGIHSTPTAPDKGSEAPSKVQGSTEGEDPHSQVQDHGQFSGESGGSDPGNDPHRADAGAVGSDIPAVLEAGWKQDQGDDDADNSSGPSIANVDDIGSNPTAVDGLKIAKDPSDPSVAVVNGHKVAMSAPATTINNVPVSLGDQGLVIAENKGDAPKTVALPNAAAKPTVTPAPLRVGNVQITADSAGAYTLSAGTVLTPGGVATLSGTRISLASNGLFALIGSSTQLLGPSNTAPTPGLLTLGTAVLHPDATGAYMLGPGTTLTPGGVATLDGTRISLAANDAFVVIGSSTEFLQPQRTLPPLTVAGHVYTADGAGEYVITPGETLTPGGEVTVDGVVVSLAADERFAVVGGSTEVLGAEMSATSSGVGIGEPSNTNGAAVATGLGTGVESGTVSGKVRMTCWSIIGLWNMSSVVIGLVTVVILL</sequence>
<dbReference type="Proteomes" id="UP000800092">
    <property type="component" value="Unassembled WGS sequence"/>
</dbReference>
<feature type="region of interest" description="Disordered" evidence="1">
    <location>
        <begin position="389"/>
        <end position="556"/>
    </location>
</feature>
<keyword evidence="2" id="KW-0472">Membrane</keyword>
<dbReference type="OrthoDB" id="3944128at2759"/>
<dbReference type="AlphaFoldDB" id="A0A6A6GY00"/>
<keyword evidence="4" id="KW-1185">Reference proteome</keyword>